<keyword evidence="2" id="KW-1185">Reference proteome</keyword>
<sequence length="32" mass="3418">MALVVGKDMTTGSFAKTFSNIDLDDGNEDLVL</sequence>
<dbReference type="AlphaFoldDB" id="A0A7J9G6K4"/>
<comment type="caution">
    <text evidence="1">The sequence shown here is derived from an EMBL/GenBank/DDBJ whole genome shotgun (WGS) entry which is preliminary data.</text>
</comment>
<evidence type="ECO:0000313" key="2">
    <source>
        <dbReference type="Proteomes" id="UP000593560"/>
    </source>
</evidence>
<protein>
    <submittedName>
        <fullName evidence="1">Uncharacterized protein</fullName>
    </submittedName>
</protein>
<dbReference type="Proteomes" id="UP000593560">
    <property type="component" value="Unassembled WGS sequence"/>
</dbReference>
<reference evidence="1 2" key="1">
    <citation type="journal article" date="2019" name="Genome Biol. Evol.">
        <title>Insights into the evolution of the New World diploid cottons (Gossypium, subgenus Houzingenia) based on genome sequencing.</title>
        <authorList>
            <person name="Grover C.E."/>
            <person name="Arick M.A. 2nd"/>
            <person name="Thrash A."/>
            <person name="Conover J.L."/>
            <person name="Sanders W.S."/>
            <person name="Peterson D.G."/>
            <person name="Frelichowski J.E."/>
            <person name="Scheffler J.A."/>
            <person name="Scheffler B.E."/>
            <person name="Wendel J.F."/>
        </authorList>
    </citation>
    <scope>NUCLEOTIDE SEQUENCE [LARGE SCALE GENOMIC DNA]</scope>
    <source>
        <strain evidence="1">0</strain>
        <tissue evidence="1">Leaf</tissue>
    </source>
</reference>
<dbReference type="EMBL" id="JABFAD010000002">
    <property type="protein sequence ID" value="MBA0792764.1"/>
    <property type="molecule type" value="Genomic_DNA"/>
</dbReference>
<proteinExistence type="predicted"/>
<accession>A0A7J9G6K4</accession>
<dbReference type="OrthoDB" id="992872at2759"/>
<gene>
    <name evidence="1" type="ORF">Gohar_017236</name>
</gene>
<organism evidence="1 2">
    <name type="scientific">Gossypium harknessii</name>
    <dbReference type="NCBI Taxonomy" id="34285"/>
    <lineage>
        <taxon>Eukaryota</taxon>
        <taxon>Viridiplantae</taxon>
        <taxon>Streptophyta</taxon>
        <taxon>Embryophyta</taxon>
        <taxon>Tracheophyta</taxon>
        <taxon>Spermatophyta</taxon>
        <taxon>Magnoliopsida</taxon>
        <taxon>eudicotyledons</taxon>
        <taxon>Gunneridae</taxon>
        <taxon>Pentapetalae</taxon>
        <taxon>rosids</taxon>
        <taxon>malvids</taxon>
        <taxon>Malvales</taxon>
        <taxon>Malvaceae</taxon>
        <taxon>Malvoideae</taxon>
        <taxon>Gossypium</taxon>
    </lineage>
</organism>
<evidence type="ECO:0000313" key="1">
    <source>
        <dbReference type="EMBL" id="MBA0792764.1"/>
    </source>
</evidence>
<name>A0A7J9G6K4_9ROSI</name>